<evidence type="ECO:0000313" key="2">
    <source>
        <dbReference type="EMBL" id="CAI9919006.1"/>
    </source>
</evidence>
<keyword evidence="4" id="KW-1185">Reference proteome</keyword>
<evidence type="ECO:0000313" key="4">
    <source>
        <dbReference type="Proteomes" id="UP001642409"/>
    </source>
</evidence>
<feature type="transmembrane region" description="Helical" evidence="1">
    <location>
        <begin position="312"/>
        <end position="333"/>
    </location>
</feature>
<comment type="caution">
    <text evidence="2">The sequence shown here is derived from an EMBL/GenBank/DDBJ whole genome shotgun (WGS) entry which is preliminary data.</text>
</comment>
<evidence type="ECO:0000313" key="3">
    <source>
        <dbReference type="EMBL" id="CAL5977265.1"/>
    </source>
</evidence>
<dbReference type="AlphaFoldDB" id="A0AA86NH90"/>
<dbReference type="EMBL" id="CATOUU010000171">
    <property type="protein sequence ID" value="CAI9919006.1"/>
    <property type="molecule type" value="Genomic_DNA"/>
</dbReference>
<feature type="transmembrane region" description="Helical" evidence="1">
    <location>
        <begin position="20"/>
        <end position="44"/>
    </location>
</feature>
<feature type="transmembrane region" description="Helical" evidence="1">
    <location>
        <begin position="92"/>
        <end position="112"/>
    </location>
</feature>
<keyword evidence="1" id="KW-0472">Membrane</keyword>
<evidence type="ECO:0000256" key="1">
    <source>
        <dbReference type="SAM" id="Phobius"/>
    </source>
</evidence>
<feature type="transmembrane region" description="Helical" evidence="1">
    <location>
        <begin position="257"/>
        <end position="281"/>
    </location>
</feature>
<reference evidence="3 4" key="2">
    <citation type="submission" date="2024-07" db="EMBL/GenBank/DDBJ databases">
        <authorList>
            <person name="Akdeniz Z."/>
        </authorList>
    </citation>
    <scope>NUCLEOTIDE SEQUENCE [LARGE SCALE GENOMIC DNA]</scope>
</reference>
<name>A0AA86NH90_9EUKA</name>
<feature type="transmembrane region" description="Helical" evidence="1">
    <location>
        <begin position="151"/>
        <end position="170"/>
    </location>
</feature>
<keyword evidence="1" id="KW-1133">Transmembrane helix</keyword>
<gene>
    <name evidence="3" type="ORF">HINF_LOCUS4212</name>
    <name evidence="2" type="ORF">HINF_LOCUS6651</name>
</gene>
<proteinExistence type="predicted"/>
<feature type="transmembrane region" description="Helical" evidence="1">
    <location>
        <begin position="220"/>
        <end position="237"/>
    </location>
</feature>
<protein>
    <submittedName>
        <fullName evidence="2">EamA-like transporter family protein</fullName>
    </submittedName>
    <submittedName>
        <fullName evidence="3">EamA-like_transporter family protein</fullName>
    </submittedName>
</protein>
<accession>A0AA86NH90</accession>
<reference evidence="2" key="1">
    <citation type="submission" date="2023-06" db="EMBL/GenBank/DDBJ databases">
        <authorList>
            <person name="Kurt Z."/>
        </authorList>
    </citation>
    <scope>NUCLEOTIDE SEQUENCE</scope>
</reference>
<dbReference type="Proteomes" id="UP001642409">
    <property type="component" value="Unassembled WGS sequence"/>
</dbReference>
<sequence>MQNSPLLNRVLCRCLHFRSVADGFIFGINLIVSIAMPLLNYYVFTKSFKAGPIVFTCLQFVFCGLVSLVVNMCLKLDKIPTCNSKITTKGHFWIKFLVFLLPGLIMGGNVTIMNMGLAKTSVTLQFLLKAPCSIYTLVLDRIFFKTKIPMSSIFMVFFMVAGSVLLGVAALSKKVKPDEAQAIGLLCFSAVISSVYLLLVKRCQTYLRKTKKIYIHPTEATFYTQFIAGVLMIFVSLGNEMPAWKIFFPTMKKTENYLLASFIAGCIFTTVDKLSSIYMQFRNTIIDMMIMQEARKLPTILLDILLNKKYGWNAYSISGGLLILVAEFVWALISPAKSVVGEGSEGLINSATTTSAQPENEMPEVNKQDQFQIERDGIIETIATTTEEVVTLAPAQEMNMQNMAI</sequence>
<organism evidence="2">
    <name type="scientific">Hexamita inflata</name>
    <dbReference type="NCBI Taxonomy" id="28002"/>
    <lineage>
        <taxon>Eukaryota</taxon>
        <taxon>Metamonada</taxon>
        <taxon>Diplomonadida</taxon>
        <taxon>Hexamitidae</taxon>
        <taxon>Hexamitinae</taxon>
        <taxon>Hexamita</taxon>
    </lineage>
</organism>
<feature type="transmembrane region" description="Helical" evidence="1">
    <location>
        <begin position="50"/>
        <end position="71"/>
    </location>
</feature>
<dbReference type="EMBL" id="CAXDID020000008">
    <property type="protein sequence ID" value="CAL5977265.1"/>
    <property type="molecule type" value="Genomic_DNA"/>
</dbReference>
<keyword evidence="1" id="KW-0812">Transmembrane</keyword>
<feature type="transmembrane region" description="Helical" evidence="1">
    <location>
        <begin position="182"/>
        <end position="199"/>
    </location>
</feature>
<feature type="transmembrane region" description="Helical" evidence="1">
    <location>
        <begin position="124"/>
        <end position="144"/>
    </location>
</feature>